<name>X0XR89_9ZZZZ</name>
<proteinExistence type="predicted"/>
<feature type="non-terminal residue" evidence="2">
    <location>
        <position position="210"/>
    </location>
</feature>
<reference evidence="2" key="1">
    <citation type="journal article" date="2014" name="Front. Microbiol.">
        <title>High frequency of phylogenetically diverse reductive dehalogenase-homologous genes in deep subseafloor sedimentary metagenomes.</title>
        <authorList>
            <person name="Kawai M."/>
            <person name="Futagami T."/>
            <person name="Toyoda A."/>
            <person name="Takaki Y."/>
            <person name="Nishi S."/>
            <person name="Hori S."/>
            <person name="Arai W."/>
            <person name="Tsubouchi T."/>
            <person name="Morono Y."/>
            <person name="Uchiyama I."/>
            <person name="Ito T."/>
            <person name="Fujiyama A."/>
            <person name="Inagaki F."/>
            <person name="Takami H."/>
        </authorList>
    </citation>
    <scope>NUCLEOTIDE SEQUENCE</scope>
    <source>
        <strain evidence="2">Expedition CK06-06</strain>
    </source>
</reference>
<dbReference type="AlphaFoldDB" id="X0XR89"/>
<feature type="region of interest" description="Disordered" evidence="1">
    <location>
        <begin position="71"/>
        <end position="103"/>
    </location>
</feature>
<evidence type="ECO:0000256" key="1">
    <source>
        <dbReference type="SAM" id="MobiDB-lite"/>
    </source>
</evidence>
<sequence>MPWWLLTGAARGGSTPYSFLATSILAPLPAPVPRERLPLYGYHSFHNHYAPVRSCAQMAASRVWRVSKARDARATRISRTGRSGNGRASEGGAPQMPEMPAPHAHGQLAQVARWCTSRPIMAAQCARAAADSCRVGESHMSVTERHSRRPRRWPAIAMVIALSTALLAVAACGGGDEAADEWEFQRIGPSDRVFMLDDLAATGFKKQKEY</sequence>
<accession>X0XR89</accession>
<gene>
    <name evidence="2" type="ORF">S01H1_53945</name>
</gene>
<comment type="caution">
    <text evidence="2">The sequence shown here is derived from an EMBL/GenBank/DDBJ whole genome shotgun (WGS) entry which is preliminary data.</text>
</comment>
<protein>
    <submittedName>
        <fullName evidence="2">Uncharacterized protein</fullName>
    </submittedName>
</protein>
<evidence type="ECO:0000313" key="2">
    <source>
        <dbReference type="EMBL" id="GAG27386.1"/>
    </source>
</evidence>
<dbReference type="EMBL" id="BARS01034967">
    <property type="protein sequence ID" value="GAG27386.1"/>
    <property type="molecule type" value="Genomic_DNA"/>
</dbReference>
<organism evidence="2">
    <name type="scientific">marine sediment metagenome</name>
    <dbReference type="NCBI Taxonomy" id="412755"/>
    <lineage>
        <taxon>unclassified sequences</taxon>
        <taxon>metagenomes</taxon>
        <taxon>ecological metagenomes</taxon>
    </lineage>
</organism>